<dbReference type="GO" id="GO:0016740">
    <property type="term" value="F:transferase activity"/>
    <property type="evidence" value="ECO:0007669"/>
    <property type="project" value="UniProtKB-KW"/>
</dbReference>
<proteinExistence type="inferred from homology"/>
<dbReference type="InterPro" id="IPR036249">
    <property type="entry name" value="Thioredoxin-like_sf"/>
</dbReference>
<dbReference type="SFLD" id="SFLDS00019">
    <property type="entry name" value="Glutathione_Transferase_(cytos"/>
    <property type="match status" value="1"/>
</dbReference>
<name>A0A1I4FIN8_9RHOB</name>
<dbReference type="PANTHER" id="PTHR44051:SF9">
    <property type="entry name" value="GLUTATHIONE S-TRANSFERASE 1"/>
    <property type="match status" value="1"/>
</dbReference>
<dbReference type="CDD" id="cd03046">
    <property type="entry name" value="GST_N_GTT1_like"/>
    <property type="match status" value="1"/>
</dbReference>
<dbReference type="OrthoDB" id="9810080at2"/>
<dbReference type="Pfam" id="PF02798">
    <property type="entry name" value="GST_N"/>
    <property type="match status" value="1"/>
</dbReference>
<dbReference type="PANTHER" id="PTHR44051">
    <property type="entry name" value="GLUTATHIONE S-TRANSFERASE-RELATED"/>
    <property type="match status" value="1"/>
</dbReference>
<keyword evidence="3" id="KW-0808">Transferase</keyword>
<dbReference type="Gene3D" id="3.40.30.10">
    <property type="entry name" value="Glutaredoxin"/>
    <property type="match status" value="1"/>
</dbReference>
<dbReference type="InterPro" id="IPR004045">
    <property type="entry name" value="Glutathione_S-Trfase_N"/>
</dbReference>
<dbReference type="Proteomes" id="UP000199550">
    <property type="component" value="Unassembled WGS sequence"/>
</dbReference>
<protein>
    <submittedName>
        <fullName evidence="3">Glutathione S-transferase</fullName>
    </submittedName>
</protein>
<evidence type="ECO:0000256" key="1">
    <source>
        <dbReference type="RuleBase" id="RU003494"/>
    </source>
</evidence>
<dbReference type="InterPro" id="IPR004046">
    <property type="entry name" value="GST_C"/>
</dbReference>
<dbReference type="PROSITE" id="PS50404">
    <property type="entry name" value="GST_NTER"/>
    <property type="match status" value="1"/>
</dbReference>
<dbReference type="SFLD" id="SFLDG00358">
    <property type="entry name" value="Main_(cytGST)"/>
    <property type="match status" value="1"/>
</dbReference>
<dbReference type="Pfam" id="PF00043">
    <property type="entry name" value="GST_C"/>
    <property type="match status" value="1"/>
</dbReference>
<dbReference type="SUPFAM" id="SSF47616">
    <property type="entry name" value="GST C-terminal domain-like"/>
    <property type="match status" value="1"/>
</dbReference>
<dbReference type="InterPro" id="IPR036282">
    <property type="entry name" value="Glutathione-S-Trfase_C_sf"/>
</dbReference>
<dbReference type="RefSeq" id="WP_090188969.1">
    <property type="nucleotide sequence ID" value="NZ_FOTF01000009.1"/>
</dbReference>
<gene>
    <name evidence="3" type="ORF">SAMN04488004_10967</name>
</gene>
<accession>A0A1I4FIN8</accession>
<reference evidence="3 4" key="1">
    <citation type="submission" date="2016-10" db="EMBL/GenBank/DDBJ databases">
        <authorList>
            <person name="de Groot N.N."/>
        </authorList>
    </citation>
    <scope>NUCLEOTIDE SEQUENCE [LARGE SCALE GENOMIC DNA]</scope>
    <source>
        <strain evidence="3 4">DSM 16199</strain>
    </source>
</reference>
<dbReference type="STRING" id="195913.SAMN04488004_10967"/>
<dbReference type="EMBL" id="FOTF01000009">
    <property type="protein sequence ID" value="SFL16787.1"/>
    <property type="molecule type" value="Genomic_DNA"/>
</dbReference>
<dbReference type="InterPro" id="IPR040079">
    <property type="entry name" value="Glutathione_S-Trfase"/>
</dbReference>
<evidence type="ECO:0000313" key="4">
    <source>
        <dbReference type="Proteomes" id="UP000199550"/>
    </source>
</evidence>
<sequence length="205" mass="22711">MITLHALKYSRATRVLWLLDDLGQPCNRIDYDRTEEFRAPPDLSKVHPLGKSPVIVDDGDMIAESATILRYLAAKFDDDTHTPPKGTADYWHHEALFDYVEASFAEVALQAIMPAFQGKPVPDQAKAALDKHLNYITQAIGDGPLLFGEKAMLADIQMSYIIALLARLNLLNDHPRIAAYWDALQQQPGYIAATRSAGPMAPPAE</sequence>
<keyword evidence="4" id="KW-1185">Reference proteome</keyword>
<feature type="domain" description="GST N-terminal" evidence="2">
    <location>
        <begin position="1"/>
        <end position="80"/>
    </location>
</feature>
<organism evidence="3 4">
    <name type="scientific">Loktanella salsilacus</name>
    <dbReference type="NCBI Taxonomy" id="195913"/>
    <lineage>
        <taxon>Bacteria</taxon>
        <taxon>Pseudomonadati</taxon>
        <taxon>Pseudomonadota</taxon>
        <taxon>Alphaproteobacteria</taxon>
        <taxon>Rhodobacterales</taxon>
        <taxon>Roseobacteraceae</taxon>
        <taxon>Loktanella</taxon>
    </lineage>
</organism>
<evidence type="ECO:0000259" key="2">
    <source>
        <dbReference type="PROSITE" id="PS50404"/>
    </source>
</evidence>
<dbReference type="SUPFAM" id="SSF52833">
    <property type="entry name" value="Thioredoxin-like"/>
    <property type="match status" value="1"/>
</dbReference>
<comment type="similarity">
    <text evidence="1">Belongs to the GST superfamily.</text>
</comment>
<dbReference type="SFLD" id="SFLDG01150">
    <property type="entry name" value="Main.1:_Beta-like"/>
    <property type="match status" value="1"/>
</dbReference>
<dbReference type="AlphaFoldDB" id="A0A1I4FIN8"/>
<dbReference type="Gene3D" id="1.20.1050.10">
    <property type="match status" value="1"/>
</dbReference>
<evidence type="ECO:0000313" key="3">
    <source>
        <dbReference type="EMBL" id="SFL16787.1"/>
    </source>
</evidence>